<reference evidence="2" key="2">
    <citation type="submission" date="2023-06" db="EMBL/GenBank/DDBJ databases">
        <authorList>
            <consortium name="Lawrence Berkeley National Laboratory"/>
            <person name="Haridas S."/>
            <person name="Hensen N."/>
            <person name="Bonometti L."/>
            <person name="Westerberg I."/>
            <person name="Brannstrom I.O."/>
            <person name="Guillou S."/>
            <person name="Cros-Aarteil S."/>
            <person name="Calhoun S."/>
            <person name="Kuo A."/>
            <person name="Mondo S."/>
            <person name="Pangilinan J."/>
            <person name="Riley R."/>
            <person name="Labutti K."/>
            <person name="Andreopoulos B."/>
            <person name="Lipzen A."/>
            <person name="Chen C."/>
            <person name="Yanf M."/>
            <person name="Daum C."/>
            <person name="Ng V."/>
            <person name="Clum A."/>
            <person name="Steindorff A."/>
            <person name="Ohm R."/>
            <person name="Martin F."/>
            <person name="Silar P."/>
            <person name="Natvig D."/>
            <person name="Lalanne C."/>
            <person name="Gautier V."/>
            <person name="Ament-Velasquez S.L."/>
            <person name="Kruys A."/>
            <person name="Hutchinson M.I."/>
            <person name="Powell A.J."/>
            <person name="Barry K."/>
            <person name="Miller A.N."/>
            <person name="Grigoriev I.V."/>
            <person name="Debuchy R."/>
            <person name="Gladieux P."/>
            <person name="Thoren M.H."/>
            <person name="Johannesson H."/>
        </authorList>
    </citation>
    <scope>NUCLEOTIDE SEQUENCE</scope>
    <source>
        <strain evidence="2">CBS 958.72</strain>
    </source>
</reference>
<sequence length="85" mass="9757">MRLLLLLLPLLIHSFARKPAAKIGLLLLWVFRGSGMLLKIAPTFWFISVKTGDLPYPTPQRITLAADHLFTPKHHIFEQLQRSQL</sequence>
<gene>
    <name evidence="2" type="ORF">B0T24DRAFT_422864</name>
</gene>
<evidence type="ECO:0000256" key="1">
    <source>
        <dbReference type="SAM" id="SignalP"/>
    </source>
</evidence>
<dbReference type="EMBL" id="JAULSN010000009">
    <property type="protein sequence ID" value="KAK3365087.1"/>
    <property type="molecule type" value="Genomic_DNA"/>
</dbReference>
<protein>
    <recommendedName>
        <fullName evidence="4">Secreted protein</fullName>
    </recommendedName>
</protein>
<evidence type="ECO:0000313" key="2">
    <source>
        <dbReference type="EMBL" id="KAK3365087.1"/>
    </source>
</evidence>
<feature type="signal peptide" evidence="1">
    <location>
        <begin position="1"/>
        <end position="16"/>
    </location>
</feature>
<keyword evidence="3" id="KW-1185">Reference proteome</keyword>
<organism evidence="2 3">
    <name type="scientific">Lasiosphaeria ovina</name>
    <dbReference type="NCBI Taxonomy" id="92902"/>
    <lineage>
        <taxon>Eukaryota</taxon>
        <taxon>Fungi</taxon>
        <taxon>Dikarya</taxon>
        <taxon>Ascomycota</taxon>
        <taxon>Pezizomycotina</taxon>
        <taxon>Sordariomycetes</taxon>
        <taxon>Sordariomycetidae</taxon>
        <taxon>Sordariales</taxon>
        <taxon>Lasiosphaeriaceae</taxon>
        <taxon>Lasiosphaeria</taxon>
    </lineage>
</organism>
<evidence type="ECO:0000313" key="3">
    <source>
        <dbReference type="Proteomes" id="UP001287356"/>
    </source>
</evidence>
<reference evidence="2" key="1">
    <citation type="journal article" date="2023" name="Mol. Phylogenet. Evol.">
        <title>Genome-scale phylogeny and comparative genomics of the fungal order Sordariales.</title>
        <authorList>
            <person name="Hensen N."/>
            <person name="Bonometti L."/>
            <person name="Westerberg I."/>
            <person name="Brannstrom I.O."/>
            <person name="Guillou S."/>
            <person name="Cros-Aarteil S."/>
            <person name="Calhoun S."/>
            <person name="Haridas S."/>
            <person name="Kuo A."/>
            <person name="Mondo S."/>
            <person name="Pangilinan J."/>
            <person name="Riley R."/>
            <person name="LaButti K."/>
            <person name="Andreopoulos B."/>
            <person name="Lipzen A."/>
            <person name="Chen C."/>
            <person name="Yan M."/>
            <person name="Daum C."/>
            <person name="Ng V."/>
            <person name="Clum A."/>
            <person name="Steindorff A."/>
            <person name="Ohm R.A."/>
            <person name="Martin F."/>
            <person name="Silar P."/>
            <person name="Natvig D.O."/>
            <person name="Lalanne C."/>
            <person name="Gautier V."/>
            <person name="Ament-Velasquez S.L."/>
            <person name="Kruys A."/>
            <person name="Hutchinson M.I."/>
            <person name="Powell A.J."/>
            <person name="Barry K."/>
            <person name="Miller A.N."/>
            <person name="Grigoriev I.V."/>
            <person name="Debuchy R."/>
            <person name="Gladieux P."/>
            <person name="Hiltunen Thoren M."/>
            <person name="Johannesson H."/>
        </authorList>
    </citation>
    <scope>NUCLEOTIDE SEQUENCE</scope>
    <source>
        <strain evidence="2">CBS 958.72</strain>
    </source>
</reference>
<dbReference type="AlphaFoldDB" id="A0AAE0JW71"/>
<proteinExistence type="predicted"/>
<feature type="chain" id="PRO_5041897740" description="Secreted protein" evidence="1">
    <location>
        <begin position="17"/>
        <end position="85"/>
    </location>
</feature>
<evidence type="ECO:0008006" key="4">
    <source>
        <dbReference type="Google" id="ProtNLM"/>
    </source>
</evidence>
<keyword evidence="1" id="KW-0732">Signal</keyword>
<comment type="caution">
    <text evidence="2">The sequence shown here is derived from an EMBL/GenBank/DDBJ whole genome shotgun (WGS) entry which is preliminary data.</text>
</comment>
<accession>A0AAE0JW71</accession>
<dbReference type="Proteomes" id="UP001287356">
    <property type="component" value="Unassembled WGS sequence"/>
</dbReference>
<name>A0AAE0JW71_9PEZI</name>